<evidence type="ECO:0000313" key="1">
    <source>
        <dbReference type="EMBL" id="TYG90022.1"/>
    </source>
</evidence>
<organism evidence="1 2">
    <name type="scientific">Gossypium darwinii</name>
    <name type="common">Darwin's cotton</name>
    <name type="synonym">Gossypium barbadense var. darwinii</name>
    <dbReference type="NCBI Taxonomy" id="34276"/>
    <lineage>
        <taxon>Eukaryota</taxon>
        <taxon>Viridiplantae</taxon>
        <taxon>Streptophyta</taxon>
        <taxon>Embryophyta</taxon>
        <taxon>Tracheophyta</taxon>
        <taxon>Spermatophyta</taxon>
        <taxon>Magnoliopsida</taxon>
        <taxon>eudicotyledons</taxon>
        <taxon>Gunneridae</taxon>
        <taxon>Pentapetalae</taxon>
        <taxon>rosids</taxon>
        <taxon>malvids</taxon>
        <taxon>Malvales</taxon>
        <taxon>Malvaceae</taxon>
        <taxon>Malvoideae</taxon>
        <taxon>Gossypium</taxon>
    </lineage>
</organism>
<name>A0A5D2E9M0_GOSDA</name>
<keyword evidence="2" id="KW-1185">Reference proteome</keyword>
<reference evidence="1 2" key="1">
    <citation type="submission" date="2019-06" db="EMBL/GenBank/DDBJ databases">
        <title>WGS assembly of Gossypium darwinii.</title>
        <authorList>
            <person name="Chen Z.J."/>
            <person name="Sreedasyam A."/>
            <person name="Ando A."/>
            <person name="Song Q."/>
            <person name="De L."/>
            <person name="Hulse-Kemp A."/>
            <person name="Ding M."/>
            <person name="Ye W."/>
            <person name="Kirkbride R."/>
            <person name="Jenkins J."/>
            <person name="Plott C."/>
            <person name="Lovell J."/>
            <person name="Lin Y.-M."/>
            <person name="Vaughn R."/>
            <person name="Liu B."/>
            <person name="Li W."/>
            <person name="Simpson S."/>
            <person name="Scheffler B."/>
            <person name="Saski C."/>
            <person name="Grover C."/>
            <person name="Hu G."/>
            <person name="Conover J."/>
            <person name="Carlson J."/>
            <person name="Shu S."/>
            <person name="Boston L."/>
            <person name="Williams M."/>
            <person name="Peterson D."/>
            <person name="Mcgee K."/>
            <person name="Jones D."/>
            <person name="Wendel J."/>
            <person name="Stelly D."/>
            <person name="Grimwood J."/>
            <person name="Schmutz J."/>
        </authorList>
    </citation>
    <scope>NUCLEOTIDE SEQUENCE [LARGE SCALE GENOMIC DNA]</scope>
    <source>
        <strain evidence="1">1808015.09</strain>
    </source>
</reference>
<evidence type="ECO:0000313" key="2">
    <source>
        <dbReference type="Proteomes" id="UP000323506"/>
    </source>
</evidence>
<sequence>MYIHKNITHRPLDYVHTLIRIRGREIITDGAMGFSLLILGHLRQRY</sequence>
<proteinExistence type="predicted"/>
<protein>
    <submittedName>
        <fullName evidence="1">Uncharacterized protein</fullName>
    </submittedName>
</protein>
<dbReference type="AlphaFoldDB" id="A0A5D2E9M0"/>
<gene>
    <name evidence="1" type="ORF">ES288_A12G150100v1</name>
</gene>
<dbReference type="Proteomes" id="UP000323506">
    <property type="component" value="Chromosome A12"/>
</dbReference>
<dbReference type="EMBL" id="CM017699">
    <property type="protein sequence ID" value="TYG90022.1"/>
    <property type="molecule type" value="Genomic_DNA"/>
</dbReference>
<accession>A0A5D2E9M0</accession>